<evidence type="ECO:0000256" key="7">
    <source>
        <dbReference type="SAM" id="Phobius"/>
    </source>
</evidence>
<feature type="compositionally biased region" description="Pro residues" evidence="6">
    <location>
        <begin position="309"/>
        <end position="333"/>
    </location>
</feature>
<dbReference type="PROSITE" id="PS00108">
    <property type="entry name" value="PROTEIN_KINASE_ST"/>
    <property type="match status" value="1"/>
</dbReference>
<dbReference type="EMBL" id="BAAAUV010000035">
    <property type="protein sequence ID" value="GAA3238649.1"/>
    <property type="molecule type" value="Genomic_DNA"/>
</dbReference>
<evidence type="ECO:0000256" key="5">
    <source>
        <dbReference type="PROSITE-ProRule" id="PRU10141"/>
    </source>
</evidence>
<dbReference type="SMART" id="SM00220">
    <property type="entry name" value="S_TKc"/>
    <property type="match status" value="1"/>
</dbReference>
<gene>
    <name evidence="9" type="ORF">GCM10010468_74300</name>
</gene>
<evidence type="ECO:0000256" key="2">
    <source>
        <dbReference type="ARBA" id="ARBA00022741"/>
    </source>
</evidence>
<keyword evidence="4 5" id="KW-0067">ATP-binding</keyword>
<feature type="binding site" evidence="5">
    <location>
        <position position="67"/>
    </location>
    <ligand>
        <name>ATP</name>
        <dbReference type="ChEBI" id="CHEBI:30616"/>
    </ligand>
</feature>
<feature type="transmembrane region" description="Helical" evidence="7">
    <location>
        <begin position="390"/>
        <end position="412"/>
    </location>
</feature>
<reference evidence="10" key="1">
    <citation type="journal article" date="2019" name="Int. J. Syst. Evol. Microbiol.">
        <title>The Global Catalogue of Microorganisms (GCM) 10K type strain sequencing project: providing services to taxonomists for standard genome sequencing and annotation.</title>
        <authorList>
            <consortium name="The Broad Institute Genomics Platform"/>
            <consortium name="The Broad Institute Genome Sequencing Center for Infectious Disease"/>
            <person name="Wu L."/>
            <person name="Ma J."/>
        </authorList>
    </citation>
    <scope>NUCLEOTIDE SEQUENCE [LARGE SCALE GENOMIC DNA]</scope>
    <source>
        <strain evidence="10">JCM 9377</strain>
    </source>
</reference>
<protein>
    <recommendedName>
        <fullName evidence="8">Protein kinase domain-containing protein</fullName>
    </recommendedName>
</protein>
<sequence length="564" mass="57990">MNPQSEPQFPHVRHISVTSNAQALSPGDPRAIGPFTIVGRLGAGGMGAVFLGSRVGETGAEELVAVKVIRDELGVDPGFRARFAQEVAAGRRVASFCTAAMLGSGVHEGRPYLITEYIDGPTLLDHVLERGPLSYGTLQGLAVGVAAALTAIHGAGLIHRDLKPSNVILSVSGPRVIDFGIARAMDATTSMTMTGQLIGSPGWIAPEQLLRDSATTAVDIYTWGCLVAFAARARHPFGTGEPIAMASRILHGEPELDGVPEPLLTQVRRALDKDPARRPSARDLLLQLVGGSAGTSDERATAVLERSWSPPPPDPDPVPEPPSGPRTPPPYAPAPAGFAQPDAPAGFGRPGPPGGFAQPDGFGVAEPSTRPAAQGPTGPVPLRRRGPDRVIASLVATLAGLLLLGGGLYWALEERGDGGKRGDGGTTAAPDGFAAVKLSDETGVNRPVALGKVQATVGAPRCGAKTHQNLTATGTFCLVDLTLDNPDLLNAAPGIGRPGVTLLGEDSLRAVAKEFPGGLPEKASSLEPGGRTAGTLLFDVPAGTDLTGVELTAEGYATPVRIAL</sequence>
<feature type="compositionally biased region" description="Low complexity" evidence="6">
    <location>
        <begin position="334"/>
        <end position="347"/>
    </location>
</feature>
<dbReference type="PANTHER" id="PTHR43289:SF34">
    <property type="entry name" value="SERINE_THREONINE-PROTEIN KINASE YBDM-RELATED"/>
    <property type="match status" value="1"/>
</dbReference>
<dbReference type="InterPro" id="IPR008271">
    <property type="entry name" value="Ser/Thr_kinase_AS"/>
</dbReference>
<comment type="caution">
    <text evidence="9">The sequence shown here is derived from an EMBL/GenBank/DDBJ whole genome shotgun (WGS) entry which is preliminary data.</text>
</comment>
<evidence type="ECO:0000259" key="8">
    <source>
        <dbReference type="PROSITE" id="PS50011"/>
    </source>
</evidence>
<dbReference type="PROSITE" id="PS00107">
    <property type="entry name" value="PROTEIN_KINASE_ATP"/>
    <property type="match status" value="1"/>
</dbReference>
<keyword evidence="10" id="KW-1185">Reference proteome</keyword>
<dbReference type="PANTHER" id="PTHR43289">
    <property type="entry name" value="MITOGEN-ACTIVATED PROTEIN KINASE KINASE KINASE 20-RELATED"/>
    <property type="match status" value="1"/>
</dbReference>
<evidence type="ECO:0000256" key="1">
    <source>
        <dbReference type="ARBA" id="ARBA00022679"/>
    </source>
</evidence>
<keyword evidence="3" id="KW-0418">Kinase</keyword>
<dbReference type="PROSITE" id="PS50011">
    <property type="entry name" value="PROTEIN_KINASE_DOM"/>
    <property type="match status" value="1"/>
</dbReference>
<dbReference type="InterPro" id="IPR011009">
    <property type="entry name" value="Kinase-like_dom_sf"/>
</dbReference>
<evidence type="ECO:0000313" key="9">
    <source>
        <dbReference type="EMBL" id="GAA3238649.1"/>
    </source>
</evidence>
<dbReference type="InterPro" id="IPR000719">
    <property type="entry name" value="Prot_kinase_dom"/>
</dbReference>
<keyword evidence="7" id="KW-0472">Membrane</keyword>
<name>A0ABP6QQ59_9ACTN</name>
<feature type="region of interest" description="Disordered" evidence="6">
    <location>
        <begin position="288"/>
        <end position="385"/>
    </location>
</feature>
<keyword evidence="7" id="KW-0812">Transmembrane</keyword>
<evidence type="ECO:0000313" key="10">
    <source>
        <dbReference type="Proteomes" id="UP001501237"/>
    </source>
</evidence>
<dbReference type="Gene3D" id="3.30.200.20">
    <property type="entry name" value="Phosphorylase Kinase, domain 1"/>
    <property type="match status" value="1"/>
</dbReference>
<evidence type="ECO:0000256" key="3">
    <source>
        <dbReference type="ARBA" id="ARBA00022777"/>
    </source>
</evidence>
<keyword evidence="1" id="KW-0808">Transferase</keyword>
<feature type="domain" description="Protein kinase" evidence="8">
    <location>
        <begin position="35"/>
        <end position="289"/>
    </location>
</feature>
<organism evidence="9 10">
    <name type="scientific">Actinocorallia longicatena</name>
    <dbReference type="NCBI Taxonomy" id="111803"/>
    <lineage>
        <taxon>Bacteria</taxon>
        <taxon>Bacillati</taxon>
        <taxon>Actinomycetota</taxon>
        <taxon>Actinomycetes</taxon>
        <taxon>Streptosporangiales</taxon>
        <taxon>Thermomonosporaceae</taxon>
        <taxon>Actinocorallia</taxon>
    </lineage>
</organism>
<accession>A0ABP6QQ59</accession>
<dbReference type="Proteomes" id="UP001501237">
    <property type="component" value="Unassembled WGS sequence"/>
</dbReference>
<dbReference type="Pfam" id="PF00069">
    <property type="entry name" value="Pkinase"/>
    <property type="match status" value="1"/>
</dbReference>
<dbReference type="InterPro" id="IPR017441">
    <property type="entry name" value="Protein_kinase_ATP_BS"/>
</dbReference>
<dbReference type="Gene3D" id="1.10.510.10">
    <property type="entry name" value="Transferase(Phosphotransferase) domain 1"/>
    <property type="match status" value="1"/>
</dbReference>
<evidence type="ECO:0000256" key="4">
    <source>
        <dbReference type="ARBA" id="ARBA00022840"/>
    </source>
</evidence>
<proteinExistence type="predicted"/>
<keyword evidence="2 5" id="KW-0547">Nucleotide-binding</keyword>
<keyword evidence="7" id="KW-1133">Transmembrane helix</keyword>
<dbReference type="SUPFAM" id="SSF56112">
    <property type="entry name" value="Protein kinase-like (PK-like)"/>
    <property type="match status" value="1"/>
</dbReference>
<dbReference type="CDD" id="cd14014">
    <property type="entry name" value="STKc_PknB_like"/>
    <property type="match status" value="1"/>
</dbReference>
<evidence type="ECO:0000256" key="6">
    <source>
        <dbReference type="SAM" id="MobiDB-lite"/>
    </source>
</evidence>